<evidence type="ECO:0000256" key="2">
    <source>
        <dbReference type="ARBA" id="ARBA00007613"/>
    </source>
</evidence>
<keyword evidence="6" id="KW-0472">Membrane</keyword>
<evidence type="ECO:0000256" key="6">
    <source>
        <dbReference type="ARBA" id="ARBA00023136"/>
    </source>
</evidence>
<keyword evidence="3" id="KW-0813">Transport</keyword>
<proteinExistence type="inferred from homology"/>
<feature type="chain" id="PRO_5037208160" description="Outer membrane protein TolC" evidence="8">
    <location>
        <begin position="24"/>
        <end position="461"/>
    </location>
</feature>
<evidence type="ECO:0000256" key="3">
    <source>
        <dbReference type="ARBA" id="ARBA00022448"/>
    </source>
</evidence>
<dbReference type="PANTHER" id="PTHR30026:SF20">
    <property type="entry name" value="OUTER MEMBRANE PROTEIN TOLC"/>
    <property type="match status" value="1"/>
</dbReference>
<reference evidence="9" key="2">
    <citation type="submission" date="2020-09" db="EMBL/GenBank/DDBJ databases">
        <authorList>
            <person name="Sun Q."/>
            <person name="Zhou Y."/>
        </authorList>
    </citation>
    <scope>NUCLEOTIDE SEQUENCE</scope>
    <source>
        <strain evidence="9">CGMCC 1.12195</strain>
    </source>
</reference>
<dbReference type="Gene3D" id="1.20.1600.10">
    <property type="entry name" value="Outer membrane efflux proteins (OEP)"/>
    <property type="match status" value="1"/>
</dbReference>
<evidence type="ECO:0000256" key="4">
    <source>
        <dbReference type="ARBA" id="ARBA00022452"/>
    </source>
</evidence>
<reference evidence="9" key="1">
    <citation type="journal article" date="2014" name="Int. J. Syst. Evol. Microbiol.">
        <title>Complete genome sequence of Corynebacterium casei LMG S-19264T (=DSM 44701T), isolated from a smear-ripened cheese.</title>
        <authorList>
            <consortium name="US DOE Joint Genome Institute (JGI-PGF)"/>
            <person name="Walter F."/>
            <person name="Albersmeier A."/>
            <person name="Kalinowski J."/>
            <person name="Ruckert C."/>
        </authorList>
    </citation>
    <scope>NUCLEOTIDE SEQUENCE</scope>
    <source>
        <strain evidence="9">CGMCC 1.12195</strain>
    </source>
</reference>
<evidence type="ECO:0008006" key="11">
    <source>
        <dbReference type="Google" id="ProtNLM"/>
    </source>
</evidence>
<comment type="caution">
    <text evidence="9">The sequence shown here is derived from an EMBL/GenBank/DDBJ whole genome shotgun (WGS) entry which is preliminary data.</text>
</comment>
<feature type="signal peptide" evidence="8">
    <location>
        <begin position="1"/>
        <end position="23"/>
    </location>
</feature>
<dbReference type="RefSeq" id="WP_188506855.1">
    <property type="nucleotide sequence ID" value="NZ_BMER01000003.1"/>
</dbReference>
<dbReference type="GO" id="GO:0015288">
    <property type="term" value="F:porin activity"/>
    <property type="evidence" value="ECO:0007669"/>
    <property type="project" value="TreeGrafter"/>
</dbReference>
<evidence type="ECO:0000313" key="9">
    <source>
        <dbReference type="EMBL" id="GGG92932.1"/>
    </source>
</evidence>
<protein>
    <recommendedName>
        <fullName evidence="11">Outer membrane protein TolC</fullName>
    </recommendedName>
</protein>
<evidence type="ECO:0000256" key="8">
    <source>
        <dbReference type="SAM" id="SignalP"/>
    </source>
</evidence>
<keyword evidence="7" id="KW-0998">Cell outer membrane</keyword>
<evidence type="ECO:0000256" key="1">
    <source>
        <dbReference type="ARBA" id="ARBA00004442"/>
    </source>
</evidence>
<evidence type="ECO:0000313" key="10">
    <source>
        <dbReference type="Proteomes" id="UP000660862"/>
    </source>
</evidence>
<comment type="similarity">
    <text evidence="2">Belongs to the outer membrane factor (OMF) (TC 1.B.17) family.</text>
</comment>
<dbReference type="SUPFAM" id="SSF56954">
    <property type="entry name" value="Outer membrane efflux proteins (OEP)"/>
    <property type="match status" value="1"/>
</dbReference>
<evidence type="ECO:0000256" key="5">
    <source>
        <dbReference type="ARBA" id="ARBA00022692"/>
    </source>
</evidence>
<dbReference type="AlphaFoldDB" id="A0A917MED9"/>
<sequence length="461" mass="51050">MIKHIFVAIMTCFAIAAISPLYAQLKQENTLGSLWPTVERNYPGVSAKISAIDAAKLHERAIKSEMLPQVKTQVQHTYGTYEGSAGAFFPQPGFFNVSGQINALTGSAMAANSFGSATIEWELFSFGRLRKESEAAATLFRKTVSEKDAYLLNLKKALSERYIAVLFHHAKLTWTEKNVNRLNTIRAITAGLSAAGLIPAADSLLASASYVQALGEREKWLGYRVASAIKLSELYGDDTIDYTASVIRFSHPAVNQPKGVNTGNPSHPILDALDMQSRYHNLSGEAQKRSALPSFRVLGGYAYRGTGINPNGYVSGAWNAGFNNSTSNMLVGIGITWNMTDLYTNKLKGEELFKKARSAKLLHSQYEQSIQADVSASRAKIQQQEEQLRKTGLAVKQSQDAYDMYLARYKSGLITLSELLQIRRLLEQAESVYIEASRDYWMLLAYEAELTADFNFLFNNL</sequence>
<dbReference type="InterPro" id="IPR003423">
    <property type="entry name" value="OMP_efflux"/>
</dbReference>
<dbReference type="GO" id="GO:0009279">
    <property type="term" value="C:cell outer membrane"/>
    <property type="evidence" value="ECO:0007669"/>
    <property type="project" value="UniProtKB-SubCell"/>
</dbReference>
<dbReference type="GO" id="GO:0015562">
    <property type="term" value="F:efflux transmembrane transporter activity"/>
    <property type="evidence" value="ECO:0007669"/>
    <property type="project" value="InterPro"/>
</dbReference>
<evidence type="ECO:0000256" key="7">
    <source>
        <dbReference type="ARBA" id="ARBA00023237"/>
    </source>
</evidence>
<dbReference type="EMBL" id="BMER01000003">
    <property type="protein sequence ID" value="GGG92932.1"/>
    <property type="molecule type" value="Genomic_DNA"/>
</dbReference>
<dbReference type="GO" id="GO:1990281">
    <property type="term" value="C:efflux pump complex"/>
    <property type="evidence" value="ECO:0007669"/>
    <property type="project" value="TreeGrafter"/>
</dbReference>
<comment type="subcellular location">
    <subcellularLocation>
        <location evidence="1">Cell outer membrane</location>
    </subcellularLocation>
</comment>
<keyword evidence="10" id="KW-1185">Reference proteome</keyword>
<name>A0A917MED9_9SPHI</name>
<dbReference type="InterPro" id="IPR051906">
    <property type="entry name" value="TolC-like"/>
</dbReference>
<dbReference type="Pfam" id="PF02321">
    <property type="entry name" value="OEP"/>
    <property type="match status" value="2"/>
</dbReference>
<keyword evidence="8" id="KW-0732">Signal</keyword>
<dbReference type="Proteomes" id="UP000660862">
    <property type="component" value="Unassembled WGS sequence"/>
</dbReference>
<keyword evidence="4" id="KW-1134">Transmembrane beta strand</keyword>
<keyword evidence="5" id="KW-0812">Transmembrane</keyword>
<gene>
    <name evidence="9" type="ORF">GCM10007415_29660</name>
</gene>
<dbReference type="PANTHER" id="PTHR30026">
    <property type="entry name" value="OUTER MEMBRANE PROTEIN TOLC"/>
    <property type="match status" value="1"/>
</dbReference>
<accession>A0A917MED9</accession>
<organism evidence="9 10">
    <name type="scientific">Parapedobacter pyrenivorans</name>
    <dbReference type="NCBI Taxonomy" id="1305674"/>
    <lineage>
        <taxon>Bacteria</taxon>
        <taxon>Pseudomonadati</taxon>
        <taxon>Bacteroidota</taxon>
        <taxon>Sphingobacteriia</taxon>
        <taxon>Sphingobacteriales</taxon>
        <taxon>Sphingobacteriaceae</taxon>
        <taxon>Parapedobacter</taxon>
    </lineage>
</organism>